<feature type="region of interest" description="Disordered" evidence="11">
    <location>
        <begin position="195"/>
        <end position="283"/>
    </location>
</feature>
<organism evidence="14 15">
    <name type="scientific">Mytilus edulis</name>
    <name type="common">Blue mussel</name>
    <dbReference type="NCBI Taxonomy" id="6550"/>
    <lineage>
        <taxon>Eukaryota</taxon>
        <taxon>Metazoa</taxon>
        <taxon>Spiralia</taxon>
        <taxon>Lophotrochozoa</taxon>
        <taxon>Mollusca</taxon>
        <taxon>Bivalvia</taxon>
        <taxon>Autobranchia</taxon>
        <taxon>Pteriomorphia</taxon>
        <taxon>Mytilida</taxon>
        <taxon>Mytiloidea</taxon>
        <taxon>Mytilidae</taxon>
        <taxon>Mytilinae</taxon>
        <taxon>Mytilus</taxon>
    </lineage>
</organism>
<dbReference type="InterPro" id="IPR001628">
    <property type="entry name" value="Znf_hrmn_rcpt"/>
</dbReference>
<dbReference type="GO" id="GO:0005634">
    <property type="term" value="C:nucleus"/>
    <property type="evidence" value="ECO:0007669"/>
    <property type="project" value="UniProtKB-SubCell"/>
</dbReference>
<dbReference type="InterPro" id="IPR036236">
    <property type="entry name" value="Znf_C2H2_sf"/>
</dbReference>
<dbReference type="PROSITE" id="PS00028">
    <property type="entry name" value="ZINC_FINGER_C2H2_1"/>
    <property type="match status" value="3"/>
</dbReference>
<evidence type="ECO:0000256" key="4">
    <source>
        <dbReference type="ARBA" id="ARBA00022833"/>
    </source>
</evidence>
<evidence type="ECO:0000256" key="11">
    <source>
        <dbReference type="SAM" id="MobiDB-lite"/>
    </source>
</evidence>
<feature type="domain" description="C2H2-type" evidence="12">
    <location>
        <begin position="622"/>
        <end position="650"/>
    </location>
</feature>
<reference evidence="14" key="1">
    <citation type="submission" date="2021-03" db="EMBL/GenBank/DDBJ databases">
        <authorList>
            <person name="Bekaert M."/>
        </authorList>
    </citation>
    <scope>NUCLEOTIDE SEQUENCE</scope>
</reference>
<feature type="domain" description="C2H2-type" evidence="12">
    <location>
        <begin position="377"/>
        <end position="400"/>
    </location>
</feature>
<keyword evidence="2" id="KW-0479">Metal-binding</keyword>
<evidence type="ECO:0000256" key="2">
    <source>
        <dbReference type="ARBA" id="ARBA00022723"/>
    </source>
</evidence>
<feature type="region of interest" description="Disordered" evidence="11">
    <location>
        <begin position="425"/>
        <end position="449"/>
    </location>
</feature>
<feature type="compositionally biased region" description="Basic and acidic residues" evidence="11">
    <location>
        <begin position="328"/>
        <end position="344"/>
    </location>
</feature>
<evidence type="ECO:0000256" key="9">
    <source>
        <dbReference type="ARBA" id="ARBA00023242"/>
    </source>
</evidence>
<feature type="region of interest" description="Disordered" evidence="11">
    <location>
        <begin position="322"/>
        <end position="355"/>
    </location>
</feature>
<evidence type="ECO:0000256" key="5">
    <source>
        <dbReference type="ARBA" id="ARBA00023015"/>
    </source>
</evidence>
<dbReference type="Gene3D" id="3.30.160.60">
    <property type="entry name" value="Classic Zinc Finger"/>
    <property type="match status" value="1"/>
</dbReference>
<feature type="compositionally biased region" description="Polar residues" evidence="11">
    <location>
        <begin position="226"/>
        <end position="283"/>
    </location>
</feature>
<keyword evidence="9" id="KW-0539">Nucleus</keyword>
<dbReference type="PROSITE" id="PS51030">
    <property type="entry name" value="NUCLEAR_REC_DBD_2"/>
    <property type="match status" value="1"/>
</dbReference>
<dbReference type="AlphaFoldDB" id="A0A8S3UAX9"/>
<dbReference type="GO" id="GO:0008270">
    <property type="term" value="F:zinc ion binding"/>
    <property type="evidence" value="ECO:0007669"/>
    <property type="project" value="UniProtKB-KW"/>
</dbReference>
<keyword evidence="6" id="KW-0238">DNA-binding</keyword>
<dbReference type="SUPFAM" id="SSF57716">
    <property type="entry name" value="Glucocorticoid receptor-like (DNA-binding domain)"/>
    <property type="match status" value="1"/>
</dbReference>
<dbReference type="SMART" id="SM00355">
    <property type="entry name" value="ZnF_C2H2"/>
    <property type="match status" value="5"/>
</dbReference>
<evidence type="ECO:0000313" key="15">
    <source>
        <dbReference type="Proteomes" id="UP000683360"/>
    </source>
</evidence>
<keyword evidence="15" id="KW-1185">Reference proteome</keyword>
<feature type="domain" description="Nuclear receptor" evidence="13">
    <location>
        <begin position="492"/>
        <end position="570"/>
    </location>
</feature>
<keyword evidence="3 10" id="KW-0863">Zinc-finger</keyword>
<dbReference type="SUPFAM" id="SSF57667">
    <property type="entry name" value="beta-beta-alpha zinc fingers"/>
    <property type="match status" value="1"/>
</dbReference>
<dbReference type="GO" id="GO:0004879">
    <property type="term" value="F:nuclear receptor activity"/>
    <property type="evidence" value="ECO:0007669"/>
    <property type="project" value="TreeGrafter"/>
</dbReference>
<evidence type="ECO:0000259" key="12">
    <source>
        <dbReference type="PROSITE" id="PS50157"/>
    </source>
</evidence>
<feature type="compositionally biased region" description="Acidic residues" evidence="11">
    <location>
        <begin position="924"/>
        <end position="935"/>
    </location>
</feature>
<evidence type="ECO:0000256" key="7">
    <source>
        <dbReference type="ARBA" id="ARBA00023163"/>
    </source>
</evidence>
<dbReference type="OrthoDB" id="10443664at2759"/>
<feature type="region of interest" description="Disordered" evidence="11">
    <location>
        <begin position="35"/>
        <end position="160"/>
    </location>
</feature>
<evidence type="ECO:0000256" key="1">
    <source>
        <dbReference type="ARBA" id="ARBA00004123"/>
    </source>
</evidence>
<dbReference type="PANTHER" id="PTHR45805:SF2">
    <property type="entry name" value="NUCLEAR HORMONE RECEPTOR HR3-RELATED"/>
    <property type="match status" value="1"/>
</dbReference>
<dbReference type="PRINTS" id="PR00047">
    <property type="entry name" value="STROIDFINGER"/>
</dbReference>
<feature type="region of interest" description="Disordered" evidence="11">
    <location>
        <begin position="1107"/>
        <end position="1159"/>
    </location>
</feature>
<proteinExistence type="predicted"/>
<evidence type="ECO:0000256" key="8">
    <source>
        <dbReference type="ARBA" id="ARBA00023170"/>
    </source>
</evidence>
<dbReference type="InterPro" id="IPR013087">
    <property type="entry name" value="Znf_C2H2_type"/>
</dbReference>
<comment type="subcellular location">
    <subcellularLocation>
        <location evidence="1">Nucleus</location>
    </subcellularLocation>
</comment>
<evidence type="ECO:0000313" key="14">
    <source>
        <dbReference type="EMBL" id="CAG2243036.1"/>
    </source>
</evidence>
<feature type="compositionally biased region" description="Polar residues" evidence="11">
    <location>
        <begin position="137"/>
        <end position="148"/>
    </location>
</feature>
<dbReference type="Proteomes" id="UP000683360">
    <property type="component" value="Unassembled WGS sequence"/>
</dbReference>
<dbReference type="SMART" id="SM00399">
    <property type="entry name" value="ZnF_C4"/>
    <property type="match status" value="1"/>
</dbReference>
<keyword evidence="4" id="KW-0862">Zinc</keyword>
<accession>A0A8S3UAX9</accession>
<feature type="domain" description="C2H2-type" evidence="12">
    <location>
        <begin position="652"/>
        <end position="680"/>
    </location>
</feature>
<evidence type="ECO:0000256" key="10">
    <source>
        <dbReference type="PROSITE-ProRule" id="PRU00042"/>
    </source>
</evidence>
<feature type="region of interest" description="Disordered" evidence="11">
    <location>
        <begin position="912"/>
        <end position="942"/>
    </location>
</feature>
<sequence length="1222" mass="137035">MEDSQVIVNVERRVCNYCQEMFVSYKQLKKHELRCGKGGEGTEKPSPSSKPCKISSIHGRSLSADSGCAKSKTKVSSQKKEPSTKKSKKGSEPGVSCTKSSIKKEEKVGVTNIKKKQSESMTQKSDKKNPSPRARSLSPTKCSSQKSKIQLDKGLKVTNKSLPVDNIHLKIKLEPGKSASKVQFEEKCILTSTKKVYSRSRSLSGGRPQQLLDKCDGDKHVRSRSKTPTAEKSNRSKSATSKNETPSVPRNYSANSNVITSTTENSASTRNKMTSHANPASDSAISNSKISIFVDEAGDRKISPGKKETAKQNIMPPVKALITKKTGKHDVKTSPGKKDTEKKSPQQNDDIISPKKKTIKSILKVEVSTPSVSKMTFSCKLCPKSFTTRMGYKQHCKRSHKIDANLDDSMNENVEIKQSPAIKQEYSVSKSGRRRKIPQSGSGSNKLASVADKGSNVVYFIFARCVIKDPASLELTFNHNYIPIDIFVIAIPGVCTVCGGVSSGKHYGVESCRSCNDFFYKKNNKKNFGNSLQCFFEKKCIIYRNTRHTCDYCRLQKCLAVGMSKQGHLRTTAEPGSDFLKCDFCSRTFIGPYASQSKNRHNRQIHSGIKHRLKKRSKKYFFQCMLCGARFLSKDSLTKHKEKKHFGQDRDYECNLCGKQYLLMPSLRQHCISVHEGKNLSDNWTKVEVNEKNVQEEQHANTNVMLSKNPKQCDDFQGKCINTKFSLKKILPREMPQKVVTKSILKLKTHKGNDKEHESMETEVMCNKTTGLISTSTTEASAHGQVRTKKLKSGQKVLSVKTNTKKGILKSKKLKKDKLKNLQNHKQLTVMSKYELRNKLLSEVELKGESMSPKDPLEGITETLSESLDSKSKPLSETKLEHTERTTQNSLKENFMLKDVKILVKKFVPLPPVTDKSARQNQTDSDDSDQGSDDSDQIRKKGELPKLIGKNYKISDNAFNLIDSNKDKIDEEERETTLGNMSLLLSGTHKDSLHERLLIPFIEKSQQERKDNKYKGLKITLPSSGEGGRIIINEENLETTELEKSQKVVKNQNDFVNFKITLQTRSECRTVMSANKSEVNKSEGLDGSDKTKENNIIQDKGLLEADTENETENQICPTDQNEKEPKTKSTVCTEQRLSDNSSNSATSKIKTSKRSRLESHIMEPLGTKRSEVEPVQLLGKTCISINSPKALREQQEQSKTSNNKNLDNLKAVGKNQKFLEYL</sequence>
<dbReference type="Gene3D" id="3.30.50.10">
    <property type="entry name" value="Erythroid Transcription Factor GATA-1, subunit A"/>
    <property type="match status" value="1"/>
</dbReference>
<feature type="compositionally biased region" description="Polar residues" evidence="11">
    <location>
        <begin position="1128"/>
        <end position="1149"/>
    </location>
</feature>
<dbReference type="PROSITE" id="PS50157">
    <property type="entry name" value="ZINC_FINGER_C2H2_2"/>
    <property type="match status" value="3"/>
</dbReference>
<feature type="region of interest" description="Disordered" evidence="11">
    <location>
        <begin position="864"/>
        <end position="887"/>
    </location>
</feature>
<keyword evidence="7" id="KW-0804">Transcription</keyword>
<dbReference type="InterPro" id="IPR013088">
    <property type="entry name" value="Znf_NHR/GATA"/>
</dbReference>
<gene>
    <name evidence="14" type="ORF">MEDL_55165</name>
</gene>
<protein>
    <submittedName>
        <fullName evidence="14">RXRA</fullName>
    </submittedName>
</protein>
<evidence type="ECO:0000256" key="6">
    <source>
        <dbReference type="ARBA" id="ARBA00023125"/>
    </source>
</evidence>
<keyword evidence="8" id="KW-0675">Receptor</keyword>
<dbReference type="GO" id="GO:0000978">
    <property type="term" value="F:RNA polymerase II cis-regulatory region sequence-specific DNA binding"/>
    <property type="evidence" value="ECO:0007669"/>
    <property type="project" value="TreeGrafter"/>
</dbReference>
<dbReference type="EMBL" id="CAJPWZ010002690">
    <property type="protein sequence ID" value="CAG2243036.1"/>
    <property type="molecule type" value="Genomic_DNA"/>
</dbReference>
<dbReference type="PANTHER" id="PTHR45805">
    <property type="entry name" value="NUCLEAR HORMONE RECEPTOR HR3-RELATED"/>
    <property type="match status" value="1"/>
</dbReference>
<dbReference type="Pfam" id="PF00105">
    <property type="entry name" value="zf-C4"/>
    <property type="match status" value="1"/>
</dbReference>
<evidence type="ECO:0000259" key="13">
    <source>
        <dbReference type="PROSITE" id="PS51030"/>
    </source>
</evidence>
<feature type="compositionally biased region" description="Low complexity" evidence="11">
    <location>
        <begin position="44"/>
        <end position="57"/>
    </location>
</feature>
<keyword evidence="5" id="KW-0805">Transcription regulation</keyword>
<name>A0A8S3UAX9_MYTED</name>
<evidence type="ECO:0000256" key="3">
    <source>
        <dbReference type="ARBA" id="ARBA00022771"/>
    </source>
</evidence>
<feature type="compositionally biased region" description="Basic and acidic residues" evidence="11">
    <location>
        <begin position="868"/>
        <end position="885"/>
    </location>
</feature>
<comment type="caution">
    <text evidence="14">The sequence shown here is derived from an EMBL/GenBank/DDBJ whole genome shotgun (WGS) entry which is preliminary data.</text>
</comment>